<reference evidence="1" key="1">
    <citation type="submission" date="2019-08" db="EMBL/GenBank/DDBJ databases">
        <authorList>
            <person name="Liu F."/>
        </authorList>
    </citation>
    <scope>NUCLEOTIDE SEQUENCE [LARGE SCALE GENOMIC DNA]</scope>
    <source>
        <strain evidence="1">PA1801</strain>
        <tissue evidence="1">Leaf</tissue>
    </source>
</reference>
<proteinExistence type="predicted"/>
<evidence type="ECO:0000313" key="2">
    <source>
        <dbReference type="Proteomes" id="UP000325315"/>
    </source>
</evidence>
<keyword evidence="2" id="KW-1185">Reference proteome</keyword>
<dbReference type="AlphaFoldDB" id="A0A5B6WE31"/>
<protein>
    <submittedName>
        <fullName evidence="1">Ty1-copia retrotransposon protein</fullName>
    </submittedName>
</protein>
<dbReference type="OrthoDB" id="997752at2759"/>
<accession>A0A5B6WE31</accession>
<evidence type="ECO:0000313" key="1">
    <source>
        <dbReference type="EMBL" id="KAA3479663.1"/>
    </source>
</evidence>
<comment type="caution">
    <text evidence="1">The sequence shown here is derived from an EMBL/GenBank/DDBJ whole genome shotgun (WGS) entry which is preliminary data.</text>
</comment>
<name>A0A5B6WE31_9ROSI</name>
<organism evidence="1 2">
    <name type="scientific">Gossypium australe</name>
    <dbReference type="NCBI Taxonomy" id="47621"/>
    <lineage>
        <taxon>Eukaryota</taxon>
        <taxon>Viridiplantae</taxon>
        <taxon>Streptophyta</taxon>
        <taxon>Embryophyta</taxon>
        <taxon>Tracheophyta</taxon>
        <taxon>Spermatophyta</taxon>
        <taxon>Magnoliopsida</taxon>
        <taxon>eudicotyledons</taxon>
        <taxon>Gunneridae</taxon>
        <taxon>Pentapetalae</taxon>
        <taxon>rosids</taxon>
        <taxon>malvids</taxon>
        <taxon>Malvales</taxon>
        <taxon>Malvaceae</taxon>
        <taxon>Malvoideae</taxon>
        <taxon>Gossypium</taxon>
    </lineage>
</organism>
<dbReference type="Proteomes" id="UP000325315">
    <property type="component" value="Unassembled WGS sequence"/>
</dbReference>
<sequence>MFLSICLSTSKVSNNDEVSSTSGYVFTLGGVSISWKYAKKTCVARIESEFIGLDLAKQEA</sequence>
<dbReference type="EMBL" id="SMMG02000003">
    <property type="protein sequence ID" value="KAA3479663.1"/>
    <property type="molecule type" value="Genomic_DNA"/>
</dbReference>
<gene>
    <name evidence="1" type="ORF">EPI10_020157</name>
</gene>